<keyword evidence="3" id="KW-1185">Reference proteome</keyword>
<dbReference type="SUPFAM" id="SSF81296">
    <property type="entry name" value="E set domains"/>
    <property type="match status" value="1"/>
</dbReference>
<dbReference type="Gene3D" id="1.10.3380.10">
    <property type="entry name" value="Sec63 N-terminal domain-like domain"/>
    <property type="match status" value="1"/>
</dbReference>
<dbReference type="SUPFAM" id="SSF158702">
    <property type="entry name" value="Sec63 N-terminal domain-like"/>
    <property type="match status" value="1"/>
</dbReference>
<protein>
    <recommendedName>
        <fullName evidence="1">SEC63 domain-containing protein</fullName>
    </recommendedName>
</protein>
<dbReference type="Gene3D" id="3.40.50.300">
    <property type="entry name" value="P-loop containing nucleotide triphosphate hydrolases"/>
    <property type="match status" value="2"/>
</dbReference>
<evidence type="ECO:0000313" key="2">
    <source>
        <dbReference type="EMBL" id="KAF5335028.1"/>
    </source>
</evidence>
<dbReference type="FunFam" id="1.10.150.20:FF:000004">
    <property type="entry name" value="U5 small nuclear ribonucleoprotein helicase"/>
    <property type="match status" value="1"/>
</dbReference>
<dbReference type="InterPro" id="IPR027417">
    <property type="entry name" value="P-loop_NTPase"/>
</dbReference>
<feature type="domain" description="SEC63" evidence="1">
    <location>
        <begin position="5"/>
        <end position="247"/>
    </location>
</feature>
<organism evidence="2 3">
    <name type="scientific">Tetrapyrgos nigripes</name>
    <dbReference type="NCBI Taxonomy" id="182062"/>
    <lineage>
        <taxon>Eukaryota</taxon>
        <taxon>Fungi</taxon>
        <taxon>Dikarya</taxon>
        <taxon>Basidiomycota</taxon>
        <taxon>Agaricomycotina</taxon>
        <taxon>Agaricomycetes</taxon>
        <taxon>Agaricomycetidae</taxon>
        <taxon>Agaricales</taxon>
        <taxon>Marasmiineae</taxon>
        <taxon>Marasmiaceae</taxon>
        <taxon>Tetrapyrgos</taxon>
    </lineage>
</organism>
<dbReference type="EMBL" id="JAACJM010000249">
    <property type="protein sequence ID" value="KAF5335028.1"/>
    <property type="molecule type" value="Genomic_DNA"/>
</dbReference>
<evidence type="ECO:0000259" key="1">
    <source>
        <dbReference type="SMART" id="SM00973"/>
    </source>
</evidence>
<dbReference type="Pfam" id="PF02889">
    <property type="entry name" value="Sec63"/>
    <property type="match status" value="2"/>
</dbReference>
<gene>
    <name evidence="2" type="ORF">D9758_016180</name>
</gene>
<dbReference type="OrthoDB" id="3062714at2759"/>
<accession>A0A8H5C4V6</accession>
<dbReference type="InterPro" id="IPR014756">
    <property type="entry name" value="Ig_E-set"/>
</dbReference>
<comment type="caution">
    <text evidence="2">The sequence shown here is derived from an EMBL/GenBank/DDBJ whole genome shotgun (WGS) entry which is preliminary data.</text>
</comment>
<dbReference type="AlphaFoldDB" id="A0A8H5C4V6"/>
<dbReference type="Gene3D" id="1.10.150.20">
    <property type="entry name" value="5' to 3' exonuclease, C-terminal subdomain"/>
    <property type="match status" value="1"/>
</dbReference>
<evidence type="ECO:0000313" key="3">
    <source>
        <dbReference type="Proteomes" id="UP000559256"/>
    </source>
</evidence>
<dbReference type="Proteomes" id="UP000559256">
    <property type="component" value="Unassembled WGS sequence"/>
</dbReference>
<dbReference type="SMART" id="SM00973">
    <property type="entry name" value="Sec63"/>
    <property type="match status" value="1"/>
</dbReference>
<name>A0A8H5C4V6_9AGAR</name>
<dbReference type="InterPro" id="IPR035892">
    <property type="entry name" value="C2_domain_sf"/>
</dbReference>
<reference evidence="2 3" key="1">
    <citation type="journal article" date="2020" name="ISME J.">
        <title>Uncovering the hidden diversity of litter-decomposition mechanisms in mushroom-forming fungi.</title>
        <authorList>
            <person name="Floudas D."/>
            <person name="Bentzer J."/>
            <person name="Ahren D."/>
            <person name="Johansson T."/>
            <person name="Persson P."/>
            <person name="Tunlid A."/>
        </authorList>
    </citation>
    <scope>NUCLEOTIDE SEQUENCE [LARGE SCALE GENOMIC DNA]</scope>
    <source>
        <strain evidence="2 3">CBS 291.85</strain>
    </source>
</reference>
<dbReference type="Gene3D" id="2.60.40.150">
    <property type="entry name" value="C2 domain"/>
    <property type="match status" value="1"/>
</dbReference>
<proteinExistence type="predicted"/>
<sequence>MGHCPQQGGRTSDILKPTSNEMIDTFVCQEEKLELVKLLECVPIPVKESVEEPAAKINVLLQAYIISQLKLDTKACLDLCKMVEKRMWGSMTPLCQFKGVPVEVVRKAEGKQFPWYQYFDLSLLEIGELIGIQNAGRLVHGLVHSFPKLQLQAQVQPITRSLIKIDLPIIPDFWWDEKIHGGADTFIILVEDVNREIILFHNNFLLLQRYSRSLSPSSPTISSSQQGVRSPILFHYRHLQQDPNTSLPGSVYLGAPTGSSKTICAEFALLRLWSKHEQRCAICIEPFQEMGGKEIVSLTVETKEKCSKDWSSHCQQGPASEIGPTYEVIILHTQYVSAQTEIKTCIIACGVSLANARDLGEWIGAPSHAIFNFVFLKCATPQHGYPPPIVLYPSFSFAHDRHEHLLDHLSEMVKTTLNNLVNSKYIAIEDEMDVSTLNLDMIAAYYNILYATVKIYTLSLKEHTKLHGLLICQVPIC</sequence>
<dbReference type="InterPro" id="IPR004179">
    <property type="entry name" value="Sec63-dom"/>
</dbReference>